<evidence type="ECO:0000256" key="1">
    <source>
        <dbReference type="PROSITE-ProRule" id="PRU00023"/>
    </source>
</evidence>
<evidence type="ECO:0000313" key="2">
    <source>
        <dbReference type="EMBL" id="XCB32269.1"/>
    </source>
</evidence>
<gene>
    <name evidence="2" type="ORF">RBB77_17745</name>
</gene>
<dbReference type="RefSeq" id="WP_353067659.1">
    <property type="nucleotide sequence ID" value="NZ_CP132942.1"/>
</dbReference>
<organism evidence="2">
    <name type="scientific">Tunturiibacter psychrotolerans</name>
    <dbReference type="NCBI Taxonomy" id="3069686"/>
    <lineage>
        <taxon>Bacteria</taxon>
        <taxon>Pseudomonadati</taxon>
        <taxon>Acidobacteriota</taxon>
        <taxon>Terriglobia</taxon>
        <taxon>Terriglobales</taxon>
        <taxon>Acidobacteriaceae</taxon>
        <taxon>Tunturiibacter</taxon>
    </lineage>
</organism>
<dbReference type="AlphaFoldDB" id="A0AAU7ZN93"/>
<keyword evidence="1" id="KW-0040">ANK repeat</keyword>
<dbReference type="PROSITE" id="PS50297">
    <property type="entry name" value="ANK_REP_REGION"/>
    <property type="match status" value="1"/>
</dbReference>
<dbReference type="SUPFAM" id="SSF48403">
    <property type="entry name" value="Ankyrin repeat"/>
    <property type="match status" value="1"/>
</dbReference>
<dbReference type="PROSITE" id="PS50088">
    <property type="entry name" value="ANK_REPEAT"/>
    <property type="match status" value="1"/>
</dbReference>
<dbReference type="InterPro" id="IPR002110">
    <property type="entry name" value="Ankyrin_rpt"/>
</dbReference>
<protein>
    <recommendedName>
        <fullName evidence="3">Ankyrin repeat domain-containing protein</fullName>
    </recommendedName>
</protein>
<dbReference type="Pfam" id="PF00023">
    <property type="entry name" value="Ank"/>
    <property type="match status" value="1"/>
</dbReference>
<dbReference type="KEGG" id="tpsc:RBB77_17745"/>
<dbReference type="EMBL" id="CP132942">
    <property type="protein sequence ID" value="XCB32269.1"/>
    <property type="molecule type" value="Genomic_DNA"/>
</dbReference>
<proteinExistence type="predicted"/>
<name>A0AAU7ZN93_9BACT</name>
<dbReference type="InterPro" id="IPR036770">
    <property type="entry name" value="Ankyrin_rpt-contain_sf"/>
</dbReference>
<dbReference type="Gene3D" id="1.25.40.20">
    <property type="entry name" value="Ankyrin repeat-containing domain"/>
    <property type="match status" value="1"/>
</dbReference>
<accession>A0AAU7ZN93</accession>
<reference evidence="2" key="1">
    <citation type="submission" date="2023-08" db="EMBL/GenBank/DDBJ databases">
        <authorList>
            <person name="Messyasz A."/>
            <person name="Mannisto M.K."/>
            <person name="Kerkhof L.J."/>
            <person name="Haggblom M."/>
        </authorList>
    </citation>
    <scope>NUCLEOTIDE SEQUENCE</scope>
    <source>
        <strain evidence="2">X5P6</strain>
    </source>
</reference>
<sequence>MNGATALIYAVQFGRKSGVKLLIARNADPSIKDMRGFDAFYLAEQLDDPEILGILKQTPKAD</sequence>
<reference evidence="2" key="2">
    <citation type="journal article" date="2024" name="Environ. Microbiol.">
        <title>Genome analysis and description of Tunturibacter gen. nov. expands the diversity of Terriglobia in tundra soils.</title>
        <authorList>
            <person name="Messyasz A."/>
            <person name="Mannisto M.K."/>
            <person name="Kerkhof L.J."/>
            <person name="Haggblom M.M."/>
        </authorList>
    </citation>
    <scope>NUCLEOTIDE SEQUENCE</scope>
    <source>
        <strain evidence="2">X5P6</strain>
    </source>
</reference>
<feature type="repeat" description="ANK" evidence="1">
    <location>
        <begin position="2"/>
        <end position="34"/>
    </location>
</feature>
<evidence type="ECO:0008006" key="3">
    <source>
        <dbReference type="Google" id="ProtNLM"/>
    </source>
</evidence>